<sequence length="293" mass="31472">MANTAAGGVYRGWDRAALDRLYSPSVTVPDIRRYLDEYARLSAHARRTHRVLAGLRYGPSPAERLDFFPAERPGAPVLVYVHGGYWQELSKDESAFCAPGFLAQGTAFAALDYGLAPAHRLDEIVAMVRRAVRWLVGQAPRLGVDPRRVHLAGSSAGAHLAAMALTPDRARRGLPEAGPVAGVALLSGVYDLEPVSHTYVNEALALSLADALRNSPRWLPIPEVLPPVVIARGENETPEFVRQHDEMAAALRSAGADPVEVVGRGRNHFDLPYDLGDPATELGAAVRGQLAGG</sequence>
<dbReference type="AlphaFoldDB" id="A0A2T0Q425"/>
<dbReference type="InterPro" id="IPR049492">
    <property type="entry name" value="BD-FAE-like_dom"/>
</dbReference>
<feature type="domain" description="BD-FAE-like" evidence="2">
    <location>
        <begin position="73"/>
        <end position="166"/>
    </location>
</feature>
<comment type="caution">
    <text evidence="3">The sequence shown here is derived from an EMBL/GenBank/DDBJ whole genome shotgun (WGS) entry which is preliminary data.</text>
</comment>
<keyword evidence="4" id="KW-1185">Reference proteome</keyword>
<evidence type="ECO:0000256" key="1">
    <source>
        <dbReference type="ARBA" id="ARBA00022801"/>
    </source>
</evidence>
<organism evidence="3 4">
    <name type="scientific">Allonocardiopsis opalescens</name>
    <dbReference type="NCBI Taxonomy" id="1144618"/>
    <lineage>
        <taxon>Bacteria</taxon>
        <taxon>Bacillati</taxon>
        <taxon>Actinomycetota</taxon>
        <taxon>Actinomycetes</taxon>
        <taxon>Streptosporangiales</taxon>
        <taxon>Allonocardiopsis</taxon>
    </lineage>
</organism>
<dbReference type="OrthoDB" id="9803828at2"/>
<evidence type="ECO:0000313" key="3">
    <source>
        <dbReference type="EMBL" id="PRX98542.1"/>
    </source>
</evidence>
<evidence type="ECO:0000313" key="4">
    <source>
        <dbReference type="Proteomes" id="UP000237846"/>
    </source>
</evidence>
<dbReference type="Proteomes" id="UP000237846">
    <property type="component" value="Unassembled WGS sequence"/>
</dbReference>
<protein>
    <submittedName>
        <fullName evidence="3">Arylformamidase</fullName>
    </submittedName>
</protein>
<evidence type="ECO:0000259" key="2">
    <source>
        <dbReference type="Pfam" id="PF20434"/>
    </source>
</evidence>
<keyword evidence="1" id="KW-0378">Hydrolase</keyword>
<reference evidence="3 4" key="1">
    <citation type="submission" date="2018-03" db="EMBL/GenBank/DDBJ databases">
        <title>Genomic Encyclopedia of Archaeal and Bacterial Type Strains, Phase II (KMG-II): from individual species to whole genera.</title>
        <authorList>
            <person name="Goeker M."/>
        </authorList>
    </citation>
    <scope>NUCLEOTIDE SEQUENCE [LARGE SCALE GENOMIC DNA]</scope>
    <source>
        <strain evidence="3 4">DSM 45601</strain>
    </source>
</reference>
<dbReference type="RefSeq" id="WP_106245763.1">
    <property type="nucleotide sequence ID" value="NZ_PVZC01000004.1"/>
</dbReference>
<dbReference type="PANTHER" id="PTHR48081">
    <property type="entry name" value="AB HYDROLASE SUPERFAMILY PROTEIN C4A8.06C"/>
    <property type="match status" value="1"/>
</dbReference>
<dbReference type="InterPro" id="IPR050300">
    <property type="entry name" value="GDXG_lipolytic_enzyme"/>
</dbReference>
<proteinExistence type="predicted"/>
<dbReference type="Gene3D" id="3.40.50.1820">
    <property type="entry name" value="alpha/beta hydrolase"/>
    <property type="match status" value="1"/>
</dbReference>
<dbReference type="Pfam" id="PF20434">
    <property type="entry name" value="BD-FAE"/>
    <property type="match status" value="1"/>
</dbReference>
<accession>A0A2T0Q425</accession>
<dbReference type="PANTHER" id="PTHR48081:SF33">
    <property type="entry name" value="KYNURENINE FORMAMIDASE"/>
    <property type="match status" value="1"/>
</dbReference>
<gene>
    <name evidence="3" type="ORF">CLV72_104119</name>
</gene>
<dbReference type="SUPFAM" id="SSF53474">
    <property type="entry name" value="alpha/beta-Hydrolases"/>
    <property type="match status" value="1"/>
</dbReference>
<dbReference type="GO" id="GO:0016787">
    <property type="term" value="F:hydrolase activity"/>
    <property type="evidence" value="ECO:0007669"/>
    <property type="project" value="UniProtKB-KW"/>
</dbReference>
<name>A0A2T0Q425_9ACTN</name>
<dbReference type="InterPro" id="IPR029058">
    <property type="entry name" value="AB_hydrolase_fold"/>
</dbReference>
<dbReference type="EMBL" id="PVZC01000004">
    <property type="protein sequence ID" value="PRX98542.1"/>
    <property type="molecule type" value="Genomic_DNA"/>
</dbReference>